<dbReference type="EMBL" id="CP012673">
    <property type="protein sequence ID" value="AUX46683.1"/>
    <property type="molecule type" value="Genomic_DNA"/>
</dbReference>
<accession>A0A2L0F554</accession>
<dbReference type="Proteomes" id="UP000238348">
    <property type="component" value="Chromosome"/>
</dbReference>
<dbReference type="PROSITE" id="PS51257">
    <property type="entry name" value="PROKAR_LIPOPROTEIN"/>
    <property type="match status" value="1"/>
</dbReference>
<feature type="chain" id="PRO_5014985757" description="Secreted protein" evidence="1">
    <location>
        <begin position="31"/>
        <end position="442"/>
    </location>
</feature>
<evidence type="ECO:0000313" key="2">
    <source>
        <dbReference type="EMBL" id="AUX46683.1"/>
    </source>
</evidence>
<keyword evidence="1" id="KW-0732">Signal</keyword>
<evidence type="ECO:0000256" key="1">
    <source>
        <dbReference type="SAM" id="SignalP"/>
    </source>
</evidence>
<feature type="signal peptide" evidence="1">
    <location>
        <begin position="1"/>
        <end position="30"/>
    </location>
</feature>
<gene>
    <name evidence="2" type="ORF">SOCE26_081910</name>
</gene>
<evidence type="ECO:0008006" key="4">
    <source>
        <dbReference type="Google" id="ProtNLM"/>
    </source>
</evidence>
<dbReference type="SUPFAM" id="SSF75011">
    <property type="entry name" value="3-carboxy-cis,cis-mucoante lactonizing enzyme"/>
    <property type="match status" value="1"/>
</dbReference>
<evidence type="ECO:0000313" key="3">
    <source>
        <dbReference type="Proteomes" id="UP000238348"/>
    </source>
</evidence>
<reference evidence="2 3" key="1">
    <citation type="submission" date="2015-09" db="EMBL/GenBank/DDBJ databases">
        <title>Sorangium comparison.</title>
        <authorList>
            <person name="Zaburannyi N."/>
            <person name="Bunk B."/>
            <person name="Overmann J."/>
            <person name="Mueller R."/>
        </authorList>
    </citation>
    <scope>NUCLEOTIDE SEQUENCE [LARGE SCALE GENOMIC DNA]</scope>
    <source>
        <strain evidence="2 3">So ce26</strain>
    </source>
</reference>
<name>A0A2L0F554_SORCE</name>
<proteinExistence type="predicted"/>
<organism evidence="2 3">
    <name type="scientific">Sorangium cellulosum</name>
    <name type="common">Polyangium cellulosum</name>
    <dbReference type="NCBI Taxonomy" id="56"/>
    <lineage>
        <taxon>Bacteria</taxon>
        <taxon>Pseudomonadati</taxon>
        <taxon>Myxococcota</taxon>
        <taxon>Polyangia</taxon>
        <taxon>Polyangiales</taxon>
        <taxon>Polyangiaceae</taxon>
        <taxon>Sorangium</taxon>
    </lineage>
</organism>
<dbReference type="AlphaFoldDB" id="A0A2L0F554"/>
<protein>
    <recommendedName>
        <fullName evidence="4">Secreted protein</fullName>
    </recommendedName>
</protein>
<sequence length="442" mass="44860">MVKTSRFDLGQGAALAATSVKILVAGAASALLGCNAPEPPPSTGGTDVVEGPCGRGAVVVSSDYQSTDVGLMSWEGAVLSASIVSSGSIAPGLSSPLSGDVVTPTTPARGDRLLLIDRAASVLTWVDVRSGEARAQLAVATTFRANPQDYAEVSPGKAYVTRHEPNLDPDAAPIDGGSDVLVVDPGARAIVGRVDLAPALAGEDPAIYPRPSRAVLVDGSLYVLLTATSLDFGASAESRLVEIDTQGDVIKDVTVLDGLHGCGGLAASASGSRLAVVCPGTFGGDSTSNAAEAGLVVLARRDGGGLVEEARWTPAELGAGTPGFSVAFASEDHLLLTTLGRDALSEGGPVDDTLLAVDLPGSGPARGEPEVLLRSKELPFVLGEVRCADACERCLIADAETDGGVVHRFDVGAGEDRRALVHAGAFQVDPRIGLPPRYLGGF</sequence>